<name>A0AA92TNZ4_9BACT</name>
<evidence type="ECO:0000313" key="3">
    <source>
        <dbReference type="Proteomes" id="UP000285236"/>
    </source>
</evidence>
<dbReference type="EMBL" id="QRYP01000095">
    <property type="protein sequence ID" value="RGU88655.1"/>
    <property type="molecule type" value="Genomic_DNA"/>
</dbReference>
<reference evidence="2 3" key="1">
    <citation type="submission" date="2018-08" db="EMBL/GenBank/DDBJ databases">
        <title>A genome reference for cultivated species of the human gut microbiota.</title>
        <authorList>
            <person name="Zou Y."/>
            <person name="Xue W."/>
            <person name="Luo G."/>
        </authorList>
    </citation>
    <scope>NUCLEOTIDE SEQUENCE [LARGE SCALE GENOMIC DNA]</scope>
    <source>
        <strain evidence="2 3">AF15-25</strain>
    </source>
</reference>
<sequence>MYLSLSQLKQKTLGANVSSCENDSKRVFSLGKKKSVFLSHKHSEIAPLKRVAYLLEHLDSFIYADWLDPSMPARTCGRTAENIKEKIKKYDKFILVATEGAIASKWCNWELGFGDAQKYAYGKIALFPIRDDEKDWSGSEYLELYPVIGYIDNYQYSAEFNQYLFTGYYVFYHYGTKKAIKLVDWLSR</sequence>
<dbReference type="AlphaFoldDB" id="A0AA92TNZ4"/>
<dbReference type="Pfam" id="PF13676">
    <property type="entry name" value="TIR_2"/>
    <property type="match status" value="1"/>
</dbReference>
<dbReference type="Proteomes" id="UP000285236">
    <property type="component" value="Unassembled WGS sequence"/>
</dbReference>
<accession>A0AA92TNZ4</accession>
<dbReference type="InterPro" id="IPR035897">
    <property type="entry name" value="Toll_tir_struct_dom_sf"/>
</dbReference>
<proteinExistence type="predicted"/>
<dbReference type="GO" id="GO:0007165">
    <property type="term" value="P:signal transduction"/>
    <property type="evidence" value="ECO:0007669"/>
    <property type="project" value="InterPro"/>
</dbReference>
<evidence type="ECO:0000259" key="1">
    <source>
        <dbReference type="Pfam" id="PF13676"/>
    </source>
</evidence>
<organism evidence="2 3">
    <name type="scientific">Segatella copri</name>
    <dbReference type="NCBI Taxonomy" id="165179"/>
    <lineage>
        <taxon>Bacteria</taxon>
        <taxon>Pseudomonadati</taxon>
        <taxon>Bacteroidota</taxon>
        <taxon>Bacteroidia</taxon>
        <taxon>Bacteroidales</taxon>
        <taxon>Prevotellaceae</taxon>
        <taxon>Segatella</taxon>
    </lineage>
</organism>
<protein>
    <submittedName>
        <fullName evidence="2">TIR domain-containing protein</fullName>
    </submittedName>
</protein>
<comment type="caution">
    <text evidence="2">The sequence shown here is derived from an EMBL/GenBank/DDBJ whole genome shotgun (WGS) entry which is preliminary data.</text>
</comment>
<gene>
    <name evidence="2" type="ORF">DWW35_15665</name>
</gene>
<evidence type="ECO:0000313" key="2">
    <source>
        <dbReference type="EMBL" id="RGU88655.1"/>
    </source>
</evidence>
<dbReference type="SUPFAM" id="SSF52200">
    <property type="entry name" value="Toll/Interleukin receptor TIR domain"/>
    <property type="match status" value="1"/>
</dbReference>
<dbReference type="Gene3D" id="3.40.50.10140">
    <property type="entry name" value="Toll/interleukin-1 receptor homology (TIR) domain"/>
    <property type="match status" value="1"/>
</dbReference>
<dbReference type="InterPro" id="IPR000157">
    <property type="entry name" value="TIR_dom"/>
</dbReference>
<feature type="domain" description="TIR" evidence="1">
    <location>
        <begin position="36"/>
        <end position="160"/>
    </location>
</feature>
<dbReference type="RefSeq" id="WP_118082124.1">
    <property type="nucleotide sequence ID" value="NZ_QRYP01000095.1"/>
</dbReference>